<feature type="transmembrane region" description="Helical" evidence="1">
    <location>
        <begin position="6"/>
        <end position="28"/>
    </location>
</feature>
<gene>
    <name evidence="3" type="ORF">METZ01_LOCUS83547</name>
</gene>
<dbReference type="SUPFAM" id="SSF52317">
    <property type="entry name" value="Class I glutamine amidotransferase-like"/>
    <property type="match status" value="1"/>
</dbReference>
<dbReference type="Gene3D" id="3.40.50.410">
    <property type="entry name" value="von Willebrand factor, type A domain"/>
    <property type="match status" value="1"/>
</dbReference>
<feature type="domain" description="Putative glutamine amidotransferase" evidence="2">
    <location>
        <begin position="364"/>
        <end position="555"/>
    </location>
</feature>
<proteinExistence type="predicted"/>
<feature type="transmembrane region" description="Helical" evidence="1">
    <location>
        <begin position="40"/>
        <end position="58"/>
    </location>
</feature>
<keyword evidence="1" id="KW-0472">Membrane</keyword>
<feature type="transmembrane region" description="Helical" evidence="1">
    <location>
        <begin position="711"/>
        <end position="731"/>
    </location>
</feature>
<dbReference type="InterPro" id="IPR010768">
    <property type="entry name" value="GATase1-like"/>
</dbReference>
<dbReference type="CDD" id="cd03143">
    <property type="entry name" value="A4_beta-galactosidase_middle_domain"/>
    <property type="match status" value="1"/>
</dbReference>
<reference evidence="3" key="1">
    <citation type="submission" date="2018-05" db="EMBL/GenBank/DDBJ databases">
        <authorList>
            <person name="Lanie J.A."/>
            <person name="Ng W.-L."/>
            <person name="Kazmierczak K.M."/>
            <person name="Andrzejewski T.M."/>
            <person name="Davidsen T.M."/>
            <person name="Wayne K.J."/>
            <person name="Tettelin H."/>
            <person name="Glass J.I."/>
            <person name="Rusch D."/>
            <person name="Podicherti R."/>
            <person name="Tsui H.-C.T."/>
            <person name="Winkler M.E."/>
        </authorList>
    </citation>
    <scope>NUCLEOTIDE SEQUENCE</scope>
</reference>
<sequence>MRFGNLFPLWVNVGLVAALIFVAAWTYARSAMQPLSKEKRLVLATLRFITLILLLAILQRPMVVERRVANPDIVVPVLVDVSQSMRLQDAGGQSRISRAIEVAHNVLLPSIREQYDIEVLGFGETLQVDDLLQLKANASRSDLAGALDEVRERYRSRSVGGIIVISDGGDTSDREPAAVIKEGDPPIFSIGVGGPDSFSDREVLSVTVGEAPLPESIVELAASVVSYGFGVDPIEIRLLEDGRVIQVSRLIPTTPGSAVRKIFRVSPKPDVATLYTVEVVNDPVELTTNNNTQQVLVKPAERTRRILMVEGAPGHEHSFLKRAWGVDPGFKLDSVLRKGQNDRGQDTFYIQGHDEWTRALSTGFPEERHELFRYDAVVFGNVDFQSYSSEQLSMIEEFVSRRGGGVMVFGARSFAGRGLANTTLATILPLNISGNLPNLSLPINQEPHRVNLTFDGERHRIMHLGDSIQSTRDQWLNAPPVAAVSALGDLKPGASLLAFTLGSTGGVYPLIAVQRYGRGRTMIFTGEASWRWKMLLPSDDTTYETFWRQTARWLSTASPGPVTVVARGGVSLGDEVTIDLFNRDVRFDPVLNKSIVAQVTNPNGEIVQVPLALIDGETGQYEGKFTPIDRGVYRIDVDSGDRTADFRTVRDWILIGGSDLEFAGPRLHREVLSRMATVSGGAMMELDALGDVSTMLQNRLLDQRPLVPRDLWDSLWIFLLLVVLLSVEWGLRRHWGLR</sequence>
<evidence type="ECO:0000259" key="2">
    <source>
        <dbReference type="Pfam" id="PF07090"/>
    </source>
</evidence>
<dbReference type="EMBL" id="UINC01006968">
    <property type="protein sequence ID" value="SVA30693.1"/>
    <property type="molecule type" value="Genomic_DNA"/>
</dbReference>
<dbReference type="Pfam" id="PF07090">
    <property type="entry name" value="GATase1_like"/>
    <property type="match status" value="1"/>
</dbReference>
<dbReference type="Gene3D" id="3.40.50.880">
    <property type="match status" value="1"/>
</dbReference>
<dbReference type="PANTHER" id="PTHR37947:SF1">
    <property type="entry name" value="BLL2462 PROTEIN"/>
    <property type="match status" value="1"/>
</dbReference>
<dbReference type="InterPro" id="IPR029062">
    <property type="entry name" value="Class_I_gatase-like"/>
</dbReference>
<name>A0A381UUU6_9ZZZZ</name>
<dbReference type="PANTHER" id="PTHR37947">
    <property type="entry name" value="BLL2462 PROTEIN"/>
    <property type="match status" value="1"/>
</dbReference>
<keyword evidence="1" id="KW-0812">Transmembrane</keyword>
<dbReference type="SUPFAM" id="SSF53300">
    <property type="entry name" value="vWA-like"/>
    <property type="match status" value="1"/>
</dbReference>
<evidence type="ECO:0000256" key="1">
    <source>
        <dbReference type="SAM" id="Phobius"/>
    </source>
</evidence>
<dbReference type="AlphaFoldDB" id="A0A381UUU6"/>
<dbReference type="InterPro" id="IPR036465">
    <property type="entry name" value="vWFA_dom_sf"/>
</dbReference>
<protein>
    <recommendedName>
        <fullName evidence="2">Putative glutamine amidotransferase domain-containing protein</fullName>
    </recommendedName>
</protein>
<keyword evidence="1" id="KW-1133">Transmembrane helix</keyword>
<accession>A0A381UUU6</accession>
<organism evidence="3">
    <name type="scientific">marine metagenome</name>
    <dbReference type="NCBI Taxonomy" id="408172"/>
    <lineage>
        <taxon>unclassified sequences</taxon>
        <taxon>metagenomes</taxon>
        <taxon>ecological metagenomes</taxon>
    </lineage>
</organism>
<evidence type="ECO:0000313" key="3">
    <source>
        <dbReference type="EMBL" id="SVA30693.1"/>
    </source>
</evidence>
<dbReference type="CDD" id="cd00198">
    <property type="entry name" value="vWFA"/>
    <property type="match status" value="1"/>
</dbReference>